<evidence type="ECO:0000313" key="10">
    <source>
        <dbReference type="Proteomes" id="UP000054477"/>
    </source>
</evidence>
<comment type="similarity">
    <text evidence="1">Belongs to the paxM FAD-dependent monooxygenase family.</text>
</comment>
<dbReference type="InterPro" id="IPR005490">
    <property type="entry name" value="LD_TPept_cat_dom"/>
</dbReference>
<accession>A0A0C9Y0C5</accession>
<keyword evidence="7" id="KW-0812">Transmembrane</keyword>
<dbReference type="SUPFAM" id="SSF54373">
    <property type="entry name" value="FAD-linked reductases, C-terminal domain"/>
    <property type="match status" value="1"/>
</dbReference>
<keyword evidence="5" id="KW-0503">Monooxygenase</keyword>
<dbReference type="AlphaFoldDB" id="A0A0C9Y0C5"/>
<dbReference type="GO" id="GO:0004497">
    <property type="term" value="F:monooxygenase activity"/>
    <property type="evidence" value="ECO:0007669"/>
    <property type="project" value="UniProtKB-KW"/>
</dbReference>
<evidence type="ECO:0000256" key="3">
    <source>
        <dbReference type="ARBA" id="ARBA00022827"/>
    </source>
</evidence>
<dbReference type="FunFam" id="3.50.50.60:FF:000115">
    <property type="entry name" value="Salicylate hydroxylase, putative"/>
    <property type="match status" value="1"/>
</dbReference>
<dbReference type="HOGENOM" id="CLU_009665_19_3_1"/>
<evidence type="ECO:0000256" key="1">
    <source>
        <dbReference type="ARBA" id="ARBA00007992"/>
    </source>
</evidence>
<dbReference type="EMBL" id="KN838580">
    <property type="protein sequence ID" value="KIK03422.1"/>
    <property type="molecule type" value="Genomic_DNA"/>
</dbReference>
<feature type="domain" description="FAD-binding" evidence="8">
    <location>
        <begin position="21"/>
        <end position="365"/>
    </location>
</feature>
<proteinExistence type="inferred from homology"/>
<feature type="transmembrane region" description="Helical" evidence="7">
    <location>
        <begin position="20"/>
        <end position="38"/>
    </location>
</feature>
<reference evidence="10" key="2">
    <citation type="submission" date="2015-01" db="EMBL/GenBank/DDBJ databases">
        <title>Evolutionary Origins and Diversification of the Mycorrhizal Mutualists.</title>
        <authorList>
            <consortium name="DOE Joint Genome Institute"/>
            <consortium name="Mycorrhizal Genomics Consortium"/>
            <person name="Kohler A."/>
            <person name="Kuo A."/>
            <person name="Nagy L.G."/>
            <person name="Floudas D."/>
            <person name="Copeland A."/>
            <person name="Barry K.W."/>
            <person name="Cichocki N."/>
            <person name="Veneault-Fourrey C."/>
            <person name="LaButti K."/>
            <person name="Lindquist E.A."/>
            <person name="Lipzen A."/>
            <person name="Lundell T."/>
            <person name="Morin E."/>
            <person name="Murat C."/>
            <person name="Riley R."/>
            <person name="Ohm R."/>
            <person name="Sun H."/>
            <person name="Tunlid A."/>
            <person name="Henrissat B."/>
            <person name="Grigoriev I.V."/>
            <person name="Hibbett D.S."/>
            <person name="Martin F."/>
        </authorList>
    </citation>
    <scope>NUCLEOTIDE SEQUENCE [LARGE SCALE GENOMIC DNA]</scope>
    <source>
        <strain evidence="10">LaAM-08-1</strain>
    </source>
</reference>
<gene>
    <name evidence="9" type="ORF">K443DRAFT_676756</name>
</gene>
<keyword evidence="2" id="KW-0285">Flavoprotein</keyword>
<dbReference type="PANTHER" id="PTHR13789:SF147">
    <property type="entry name" value="PUTATIVE (AFU_ORTHOLOGUE AFUA_2G01950)-RELATED"/>
    <property type="match status" value="1"/>
</dbReference>
<organism evidence="9 10">
    <name type="scientific">Laccaria amethystina LaAM-08-1</name>
    <dbReference type="NCBI Taxonomy" id="1095629"/>
    <lineage>
        <taxon>Eukaryota</taxon>
        <taxon>Fungi</taxon>
        <taxon>Dikarya</taxon>
        <taxon>Basidiomycota</taxon>
        <taxon>Agaricomycotina</taxon>
        <taxon>Agaricomycetes</taxon>
        <taxon>Agaricomycetidae</taxon>
        <taxon>Agaricales</taxon>
        <taxon>Agaricineae</taxon>
        <taxon>Hydnangiaceae</taxon>
        <taxon>Laccaria</taxon>
    </lineage>
</organism>
<keyword evidence="3" id="KW-0274">FAD</keyword>
<dbReference type="Gene3D" id="3.50.50.60">
    <property type="entry name" value="FAD/NAD(P)-binding domain"/>
    <property type="match status" value="1"/>
</dbReference>
<dbReference type="InterPro" id="IPR036188">
    <property type="entry name" value="FAD/NAD-bd_sf"/>
</dbReference>
<feature type="region of interest" description="Disordered" evidence="6">
    <location>
        <begin position="404"/>
        <end position="424"/>
    </location>
</feature>
<keyword evidence="4" id="KW-0560">Oxidoreductase</keyword>
<keyword evidence="10" id="KW-1185">Reference proteome</keyword>
<dbReference type="CDD" id="cd16913">
    <property type="entry name" value="YkuD_like"/>
    <property type="match status" value="1"/>
</dbReference>
<reference evidence="9 10" key="1">
    <citation type="submission" date="2014-04" db="EMBL/GenBank/DDBJ databases">
        <authorList>
            <consortium name="DOE Joint Genome Institute"/>
            <person name="Kuo A."/>
            <person name="Kohler A."/>
            <person name="Nagy L.G."/>
            <person name="Floudas D."/>
            <person name="Copeland A."/>
            <person name="Barry K.W."/>
            <person name="Cichocki N."/>
            <person name="Veneault-Fourrey C."/>
            <person name="LaButti K."/>
            <person name="Lindquist E.A."/>
            <person name="Lipzen A."/>
            <person name="Lundell T."/>
            <person name="Morin E."/>
            <person name="Murat C."/>
            <person name="Sun H."/>
            <person name="Tunlid A."/>
            <person name="Henrissat B."/>
            <person name="Grigoriev I.V."/>
            <person name="Hibbett D.S."/>
            <person name="Martin F."/>
            <person name="Nordberg H.P."/>
            <person name="Cantor M.N."/>
            <person name="Hua S.X."/>
        </authorList>
    </citation>
    <scope>NUCLEOTIDE SEQUENCE [LARGE SCALE GENOMIC DNA]</scope>
    <source>
        <strain evidence="9 10">LaAM-08-1</strain>
    </source>
</reference>
<dbReference type="SUPFAM" id="SSF51905">
    <property type="entry name" value="FAD/NAD(P)-binding domain"/>
    <property type="match status" value="1"/>
</dbReference>
<protein>
    <recommendedName>
        <fullName evidence="8">FAD-binding domain-containing protein</fullName>
    </recommendedName>
</protein>
<keyword evidence="7" id="KW-0472">Membrane</keyword>
<dbReference type="GO" id="GO:0071949">
    <property type="term" value="F:FAD binding"/>
    <property type="evidence" value="ECO:0007669"/>
    <property type="project" value="InterPro"/>
</dbReference>
<evidence type="ECO:0000256" key="2">
    <source>
        <dbReference type="ARBA" id="ARBA00022630"/>
    </source>
</evidence>
<keyword evidence="7" id="KW-1133">Transmembrane helix</keyword>
<evidence type="ECO:0000256" key="5">
    <source>
        <dbReference type="ARBA" id="ARBA00023033"/>
    </source>
</evidence>
<dbReference type="Pfam" id="PF01494">
    <property type="entry name" value="FAD_binding_3"/>
    <property type="match status" value="1"/>
</dbReference>
<dbReference type="STRING" id="1095629.A0A0C9Y0C5"/>
<evidence type="ECO:0000256" key="6">
    <source>
        <dbReference type="SAM" id="MobiDB-lite"/>
    </source>
</evidence>
<dbReference type="PANTHER" id="PTHR13789">
    <property type="entry name" value="MONOOXYGENASE"/>
    <property type="match status" value="1"/>
</dbReference>
<evidence type="ECO:0000256" key="4">
    <source>
        <dbReference type="ARBA" id="ARBA00023002"/>
    </source>
</evidence>
<dbReference type="Proteomes" id="UP000054477">
    <property type="component" value="Unassembled WGS sequence"/>
</dbReference>
<evidence type="ECO:0000313" key="9">
    <source>
        <dbReference type="EMBL" id="KIK03422.1"/>
    </source>
</evidence>
<dbReference type="OrthoDB" id="9993796at2759"/>
<dbReference type="InterPro" id="IPR002938">
    <property type="entry name" value="FAD-bd"/>
</dbReference>
<evidence type="ECO:0000256" key="7">
    <source>
        <dbReference type="SAM" id="Phobius"/>
    </source>
</evidence>
<sequence length="453" mass="50133">MQVATEFVSQAQPRQAPLSLNVIIVGAGISGLSTAFLLGRAGHRVTILEAASELGDIGAGIQLTPNMSRLLIRWGAGERLKAVAVVPQGACMRSYNDGEVVGWKQWGDSMRRDHGAPYYNIHRADLQKILLDLAQPFMKVRLNTKVRDVDPSQPAVILESGEIIKADLVIGADGLNSRLRDIVVGQPDRPTPTGDATYRALIPTGPMMKDPGLKQLVDETCMNIWMGPGRHIVGYCIRSKQLYNLVMIHPCRGVNESARPADVAVMRSDFVGFEPRIQKMLGMVESSLLWSLMDRKPLNTWIHPEGKICLLGDACHPMLPYRAQGSAMAVEDAAVLGNLLSRISSRRQLTPLLRAYETIRHARATMTQLDSRKNQHIFHLPDGPEQEARDASMRAAMEEALKEARGEPADDCAGNPNQWGDRVKNKESFGYDADKAVDIWWKNNRPRELVAKL</sequence>
<dbReference type="InterPro" id="IPR050493">
    <property type="entry name" value="FAD-dep_Monooxygenase_BioMet"/>
</dbReference>
<dbReference type="PRINTS" id="PR00420">
    <property type="entry name" value="RNGMNOXGNASE"/>
</dbReference>
<evidence type="ECO:0000259" key="8">
    <source>
        <dbReference type="Pfam" id="PF01494"/>
    </source>
</evidence>
<dbReference type="GO" id="GO:0016740">
    <property type="term" value="F:transferase activity"/>
    <property type="evidence" value="ECO:0007669"/>
    <property type="project" value="InterPro"/>
</dbReference>
<name>A0A0C9Y0C5_9AGAR</name>